<dbReference type="InterPro" id="IPR020843">
    <property type="entry name" value="ER"/>
</dbReference>
<dbReference type="Pfam" id="PF08240">
    <property type="entry name" value="ADH_N"/>
    <property type="match status" value="1"/>
</dbReference>
<evidence type="ECO:0000259" key="3">
    <source>
        <dbReference type="SMART" id="SM00829"/>
    </source>
</evidence>
<name>A0A8H5UL54_FUSCI</name>
<accession>A0A8H5UL54</accession>
<dbReference type="InterPro" id="IPR013149">
    <property type="entry name" value="ADH-like_C"/>
</dbReference>
<keyword evidence="2" id="KW-0560">Oxidoreductase</keyword>
<reference evidence="5" key="1">
    <citation type="journal article" date="2020" name="BMC Genomics">
        <title>Correction to: Identification and distribution of gene clusters required for synthesis of sphingolipid metabolism inhibitors in diverse species of the filamentous fungus Fusarium.</title>
        <authorList>
            <person name="Kim H.S."/>
            <person name="Lohmar J.M."/>
            <person name="Busman M."/>
            <person name="Brown D.W."/>
            <person name="Naumann T.A."/>
            <person name="Divon H.H."/>
            <person name="Lysoe E."/>
            <person name="Uhlig S."/>
            <person name="Proctor R.H."/>
        </authorList>
    </citation>
    <scope>NUCLEOTIDE SEQUENCE [LARGE SCALE GENOMIC DNA]</scope>
    <source>
        <strain evidence="5">NRRL 25331</strain>
    </source>
</reference>
<dbReference type="Gene3D" id="3.40.50.720">
    <property type="entry name" value="NAD(P)-binding Rossmann-like Domain"/>
    <property type="match status" value="2"/>
</dbReference>
<evidence type="ECO:0000313" key="5">
    <source>
        <dbReference type="Proteomes" id="UP000572754"/>
    </source>
</evidence>
<dbReference type="Pfam" id="PF00106">
    <property type="entry name" value="adh_short"/>
    <property type="match status" value="1"/>
</dbReference>
<dbReference type="SUPFAM" id="SSF51735">
    <property type="entry name" value="NAD(P)-binding Rossmann-fold domains"/>
    <property type="match status" value="2"/>
</dbReference>
<comment type="caution">
    <text evidence="4">The sequence shown here is derived from an EMBL/GenBank/DDBJ whole genome shotgun (WGS) entry which is preliminary data.</text>
</comment>
<organism evidence="4 5">
    <name type="scientific">Fusarium circinatum</name>
    <name type="common">Pitch canker fungus</name>
    <name type="synonym">Gibberella circinata</name>
    <dbReference type="NCBI Taxonomy" id="48490"/>
    <lineage>
        <taxon>Eukaryota</taxon>
        <taxon>Fungi</taxon>
        <taxon>Dikarya</taxon>
        <taxon>Ascomycota</taxon>
        <taxon>Pezizomycotina</taxon>
        <taxon>Sordariomycetes</taxon>
        <taxon>Hypocreomycetidae</taxon>
        <taxon>Hypocreales</taxon>
        <taxon>Nectriaceae</taxon>
        <taxon>Fusarium</taxon>
        <taxon>Fusarium fujikuroi species complex</taxon>
    </lineage>
</organism>
<keyword evidence="5" id="KW-1185">Reference proteome</keyword>
<evidence type="ECO:0000313" key="4">
    <source>
        <dbReference type="EMBL" id="KAF5689249.1"/>
    </source>
</evidence>
<dbReference type="Proteomes" id="UP000572754">
    <property type="component" value="Unassembled WGS sequence"/>
</dbReference>
<dbReference type="SUPFAM" id="SSF50129">
    <property type="entry name" value="GroES-like"/>
    <property type="match status" value="1"/>
</dbReference>
<dbReference type="PANTHER" id="PTHR45348">
    <property type="entry name" value="HYPOTHETICAL OXIDOREDUCTASE (EUROFUNG)"/>
    <property type="match status" value="1"/>
</dbReference>
<gene>
    <name evidence="4" type="ORF">FCIRC_1471</name>
</gene>
<dbReference type="InterPro" id="IPR036291">
    <property type="entry name" value="NAD(P)-bd_dom_sf"/>
</dbReference>
<dbReference type="EMBL" id="JAAQPE010000050">
    <property type="protein sequence ID" value="KAF5689249.1"/>
    <property type="molecule type" value="Genomic_DNA"/>
</dbReference>
<dbReference type="GO" id="GO:0016651">
    <property type="term" value="F:oxidoreductase activity, acting on NAD(P)H"/>
    <property type="evidence" value="ECO:0007669"/>
    <property type="project" value="InterPro"/>
</dbReference>
<dbReference type="InterPro" id="IPR047122">
    <property type="entry name" value="Trans-enoyl_RdTase-like"/>
</dbReference>
<feature type="domain" description="Enoyl reductase (ER)" evidence="3">
    <location>
        <begin position="254"/>
        <end position="569"/>
    </location>
</feature>
<dbReference type="Pfam" id="PF00107">
    <property type="entry name" value="ADH_zinc_N"/>
    <property type="match status" value="1"/>
</dbReference>
<evidence type="ECO:0000256" key="2">
    <source>
        <dbReference type="ARBA" id="ARBA00023002"/>
    </source>
</evidence>
<protein>
    <submittedName>
        <fullName evidence="4">Short-chain alcohol dehydrogenase</fullName>
    </submittedName>
</protein>
<evidence type="ECO:0000256" key="1">
    <source>
        <dbReference type="ARBA" id="ARBA00008072"/>
    </source>
</evidence>
<dbReference type="PRINTS" id="PR00081">
    <property type="entry name" value="GDHRDH"/>
</dbReference>
<dbReference type="InterPro" id="IPR002347">
    <property type="entry name" value="SDR_fam"/>
</dbReference>
<dbReference type="SMART" id="SM00829">
    <property type="entry name" value="PKS_ER"/>
    <property type="match status" value="1"/>
</dbReference>
<dbReference type="AlphaFoldDB" id="A0A8H5UL54"/>
<reference evidence="4 5" key="2">
    <citation type="submission" date="2020-05" db="EMBL/GenBank/DDBJ databases">
        <title>Identification and distribution of gene clusters putatively required for synthesis of sphingolipid metabolism inhibitors in phylogenetically diverse species of the filamentous fungus Fusarium.</title>
        <authorList>
            <person name="Kim H.-S."/>
            <person name="Busman M."/>
            <person name="Brown D.W."/>
            <person name="Divon H."/>
            <person name="Uhlig S."/>
            <person name="Proctor R.H."/>
        </authorList>
    </citation>
    <scope>NUCLEOTIDE SEQUENCE [LARGE SCALE GENOMIC DNA]</scope>
    <source>
        <strain evidence="4 5">NRRL 25331</strain>
    </source>
</reference>
<dbReference type="InterPro" id="IPR011032">
    <property type="entry name" value="GroES-like_sf"/>
</dbReference>
<comment type="similarity">
    <text evidence="1">Belongs to the zinc-containing alcohol dehydrogenase family.</text>
</comment>
<dbReference type="PANTHER" id="PTHR45348:SF3">
    <property type="entry name" value="ENOYL REDUCTASE (ER) DOMAIN-CONTAINING PROTEIN"/>
    <property type="match status" value="1"/>
</dbReference>
<sequence length="574" mass="61098">MDGRKLVLATGANTGLGFQIVKALCSSDIEYEVLVGGRSLQRAQEAVKNLKEEFPSSYLHPIQLDIEDDISIASAFECINAQYGKLDALINNAGTQLDQQLTASKMSAREMWNRTYDVNVTGTHILTWTLAPLLLKSSDPRLMFIASGTSSLAGSENSDLPINKHLSKGWPKALNNFNLPAYRSSKTAMNMMMREWLRLLGQDGVKVWATSPGYLATGLGVGQEQNKTQGAIDPSIGAAIVRDVLEGLRDKDVGKVGKLLVQPVTEKYTVEGSQCLVRVDYSAINLCDYNFFYMGLNSFITGFEMSGTVEKTGPDSRFHVGDAVFGISPIPAGISAKDASVICMPAQTAADALFNVIGLGIPAAGVAGIDPVGKGILIWGGASSVGMMAIQLAKAAGLQHIFATASAKNHDILRELGATHCFDYRSRNVVEDIQQAQKTLGIVLTLAFDTVGKGVQGPADAGSPSTPELTKRALGASESLRLACTLPVHQDPAFGMCTSYRPSGSMNAMGAPQDPDSAIRIRGIMEHMLAAKDGCLRLPVVTVVSGAEAGIEAIRRVAGGETSLEKLTLKHPLE</sequence>
<proteinExistence type="inferred from homology"/>
<dbReference type="CDD" id="cd08249">
    <property type="entry name" value="enoyl_reductase_like"/>
    <property type="match status" value="1"/>
</dbReference>
<dbReference type="InterPro" id="IPR013154">
    <property type="entry name" value="ADH-like_N"/>
</dbReference>
<dbReference type="Gene3D" id="3.90.180.10">
    <property type="entry name" value="Medium-chain alcohol dehydrogenases, catalytic domain"/>
    <property type="match status" value="2"/>
</dbReference>